<organism evidence="1 2">
    <name type="scientific">Symbiodinium microadriaticum</name>
    <name type="common">Dinoflagellate</name>
    <name type="synonym">Zooxanthella microadriatica</name>
    <dbReference type="NCBI Taxonomy" id="2951"/>
    <lineage>
        <taxon>Eukaryota</taxon>
        <taxon>Sar</taxon>
        <taxon>Alveolata</taxon>
        <taxon>Dinophyceae</taxon>
        <taxon>Suessiales</taxon>
        <taxon>Symbiodiniaceae</taxon>
        <taxon>Symbiodinium</taxon>
    </lineage>
</organism>
<evidence type="ECO:0000313" key="2">
    <source>
        <dbReference type="Proteomes" id="UP000186817"/>
    </source>
</evidence>
<gene>
    <name evidence="1" type="ORF">AK812_SmicGene34341</name>
</gene>
<accession>A0A1Q9CP99</accession>
<proteinExistence type="predicted"/>
<dbReference type="Proteomes" id="UP000186817">
    <property type="component" value="Unassembled WGS sequence"/>
</dbReference>
<comment type="caution">
    <text evidence="1">The sequence shown here is derived from an EMBL/GenBank/DDBJ whole genome shotgun (WGS) entry which is preliminary data.</text>
</comment>
<dbReference type="EMBL" id="LSRX01001021">
    <property type="protein sequence ID" value="OLP84751.1"/>
    <property type="molecule type" value="Genomic_DNA"/>
</dbReference>
<name>A0A1Q9CP99_SYMMI</name>
<sequence length="391" mass="42441">MELVAHELEATVAAKTPVGMRQACKHLFAKSRACLLQRLAQIQMSLGPSSAEHVQMRAVTARPFSLVLQFQLSPAFHIEAFHLCTVPDLEAMCGKSLKLEAASQVLKALQGSVFCHLPVRVLLFSVAISCPTAPVMPLQELQVARSIAVSTEQRIRSMDAGTSLMSLFIRVATPAGGLQLALSLLYHCCAASCELKMTIGHRMRSMPDVRRGVLKGPPFTYAAVVRRQEYASTKQLTRASIAQPPTASEMLFNWSEVAACFLDCTEISEQLAHVVAFCLDVGRSPLTRVAACFLDCTEISGDGRPEISRPVQVLHSGENMPLPQATTEQLAHVVAFCLDVGRSPLTRVAACFLDCTEISGDGRPEISRPVQVLHSGENMPLPQATTVSLFF</sequence>
<keyword evidence="2" id="KW-1185">Reference proteome</keyword>
<reference evidence="1 2" key="1">
    <citation type="submission" date="2016-02" db="EMBL/GenBank/DDBJ databases">
        <title>Genome analysis of coral dinoflagellate symbionts highlights evolutionary adaptations to a symbiotic lifestyle.</title>
        <authorList>
            <person name="Aranda M."/>
            <person name="Li Y."/>
            <person name="Liew Y.J."/>
            <person name="Baumgarten S."/>
            <person name="Simakov O."/>
            <person name="Wilson M."/>
            <person name="Piel J."/>
            <person name="Ashoor H."/>
            <person name="Bougouffa S."/>
            <person name="Bajic V.B."/>
            <person name="Ryu T."/>
            <person name="Ravasi T."/>
            <person name="Bayer T."/>
            <person name="Micklem G."/>
            <person name="Kim H."/>
            <person name="Bhak J."/>
            <person name="Lajeunesse T.C."/>
            <person name="Voolstra C.R."/>
        </authorList>
    </citation>
    <scope>NUCLEOTIDE SEQUENCE [LARGE SCALE GENOMIC DNA]</scope>
    <source>
        <strain evidence="1 2">CCMP2467</strain>
    </source>
</reference>
<protein>
    <submittedName>
        <fullName evidence="1">Uncharacterized protein</fullName>
    </submittedName>
</protein>
<evidence type="ECO:0000313" key="1">
    <source>
        <dbReference type="EMBL" id="OLP84751.1"/>
    </source>
</evidence>
<dbReference type="AlphaFoldDB" id="A0A1Q9CP99"/>